<dbReference type="InterPro" id="IPR039396">
    <property type="entry name" value="Deltex_C"/>
</dbReference>
<reference evidence="10" key="1">
    <citation type="submission" date="2025-08" db="UniProtKB">
        <authorList>
            <consortium name="RefSeq"/>
        </authorList>
    </citation>
    <scope>IDENTIFICATION</scope>
    <source>
        <tissue evidence="10">Gonad</tissue>
    </source>
</reference>
<dbReference type="Gene3D" id="4.10.830.40">
    <property type="match status" value="1"/>
</dbReference>
<keyword evidence="2" id="KW-0479">Metal-binding</keyword>
<feature type="region of interest" description="Disordered" evidence="6">
    <location>
        <begin position="601"/>
        <end position="625"/>
    </location>
</feature>
<evidence type="ECO:0000256" key="2">
    <source>
        <dbReference type="ARBA" id="ARBA00022723"/>
    </source>
</evidence>
<keyword evidence="3 5" id="KW-0863">Zinc-finger</keyword>
<dbReference type="Gene3D" id="3.30.40.10">
    <property type="entry name" value="Zinc/RING finger domain, C3HC4 (zinc finger)"/>
    <property type="match status" value="2"/>
</dbReference>
<dbReference type="GO" id="GO:0006513">
    <property type="term" value="P:protein monoubiquitination"/>
    <property type="evidence" value="ECO:0007669"/>
    <property type="project" value="TreeGrafter"/>
</dbReference>
<sequence>MATAAFPDEVSGDSLECSICCYTFKNPKVLPCLHTFCEHCLREWVQKNDGDTFPCPICRQPVPLPQDGVEGLKDNVFLASLVKAVTEHQNIRQGKDDLLCTSCDEGKPATSRCSECAEFLCESCESAHRLVRATKGHTLFTFEELKTGKYDKVFRARTAPPCSKHSGEILKLYCRTCETPICNECALFEHRDSQHDFARLEEVAVEKRETILDLTPQCQDRMQFFRQTEEVQKRLKEQLQLNAEWARQNINKTVQTITALVKEEGERLLTCVDTEEKSRNKQIDAEIEAAQISLASAKSTCDFAETLAREGGDYEVVSFSQDMTTRLSDLTKPPADTVDFELANINVDYSVMEHKLTTNSPKFARYTLPKPTERKLSSLLKRVPQCRTDSRTGLRPGASGPSVSGNVSRKIHASVLSDDDSNDDLKKDKQNKPEHKGPSAEDGASSSGLEQEQNSPFEVFVDPDILIYIRHKHHAEIRDIGKRYKSLFHTSKDNTQACFSPSPSLGKDPEPEKAIDEFTTLYQQVFSKITCENFNIIQYSLAPTFLLEGVRKMRHLHPEVLTKITDDDTTVMFIGEPEKIRAARVNFCSLLGIPVSRGSRGEGNNIKATATKSRKSGQPNAGKNDDSTCPICLSVPTMPTSLPCKDQGCEAVFCKKCLDKAMKKKSCCPVCSAVVGKLTGNQPKGRMTIAYNKKMKLEGYKLSGAIIIDYVFRDGIQGPEHPNPGKPYTGRTRKAYLPYNADGIKVLGLLEKAFNQRLTFTIGTSATTGQSDTVVWNNIHHKTCTYGGPSMHGYPDPDYLRRVTEELAAKGIK</sequence>
<keyword evidence="4" id="KW-0862">Zinc</keyword>
<proteinExistence type="inferred from homology"/>
<dbReference type="InterPro" id="IPR027370">
    <property type="entry name" value="Znf-RING_euk"/>
</dbReference>
<feature type="domain" description="B box-type" evidence="8">
    <location>
        <begin position="95"/>
        <end position="142"/>
    </location>
</feature>
<dbReference type="InterPro" id="IPR001841">
    <property type="entry name" value="Znf_RING"/>
</dbReference>
<dbReference type="GO" id="GO:0008270">
    <property type="term" value="F:zinc ion binding"/>
    <property type="evidence" value="ECO:0007669"/>
    <property type="project" value="UniProtKB-KW"/>
</dbReference>
<comment type="similarity">
    <text evidence="1">Belongs to the Deltex family.</text>
</comment>
<dbReference type="PROSITE" id="PS50089">
    <property type="entry name" value="ZF_RING_2"/>
    <property type="match status" value="2"/>
</dbReference>
<dbReference type="SUPFAM" id="SSF57850">
    <property type="entry name" value="RING/U-box"/>
    <property type="match status" value="2"/>
</dbReference>
<dbReference type="SMART" id="SM00336">
    <property type="entry name" value="BBOX"/>
    <property type="match status" value="2"/>
</dbReference>
<feature type="domain" description="RING-type" evidence="7">
    <location>
        <begin position="17"/>
        <end position="59"/>
    </location>
</feature>
<dbReference type="SUPFAM" id="SSF57845">
    <property type="entry name" value="B-box zinc-binding domain"/>
    <property type="match status" value="1"/>
</dbReference>
<evidence type="ECO:0000256" key="4">
    <source>
        <dbReference type="ARBA" id="ARBA00022833"/>
    </source>
</evidence>
<dbReference type="PANTHER" id="PTHR25462">
    <property type="entry name" value="BONUS, ISOFORM C-RELATED"/>
    <property type="match status" value="1"/>
</dbReference>
<feature type="domain" description="B box-type" evidence="8">
    <location>
        <begin position="157"/>
        <end position="200"/>
    </location>
</feature>
<accession>A0A6P4ZCL3</accession>
<dbReference type="InterPro" id="IPR000315">
    <property type="entry name" value="Znf_B-box"/>
</dbReference>
<dbReference type="FunFam" id="3.30.40.10:FF:000838">
    <property type="entry name" value="Uncharacterized protein"/>
    <property type="match status" value="1"/>
</dbReference>
<dbReference type="InterPro" id="IPR047153">
    <property type="entry name" value="TRIM45/56/19-like"/>
</dbReference>
<dbReference type="RefSeq" id="XP_019634413.1">
    <property type="nucleotide sequence ID" value="XM_019778854.1"/>
</dbReference>
<dbReference type="UniPathway" id="UPA00143"/>
<evidence type="ECO:0000259" key="7">
    <source>
        <dbReference type="PROSITE" id="PS50089"/>
    </source>
</evidence>
<evidence type="ECO:0000256" key="1">
    <source>
        <dbReference type="ARBA" id="ARBA00009413"/>
    </source>
</evidence>
<dbReference type="OrthoDB" id="342730at2759"/>
<organism evidence="9 10">
    <name type="scientific">Branchiostoma belcheri</name>
    <name type="common">Amphioxus</name>
    <dbReference type="NCBI Taxonomy" id="7741"/>
    <lineage>
        <taxon>Eukaryota</taxon>
        <taxon>Metazoa</taxon>
        <taxon>Chordata</taxon>
        <taxon>Cephalochordata</taxon>
        <taxon>Leptocardii</taxon>
        <taxon>Amphioxiformes</taxon>
        <taxon>Branchiostomatidae</taxon>
        <taxon>Branchiostoma</taxon>
    </lineage>
</organism>
<dbReference type="InterPro" id="IPR017907">
    <property type="entry name" value="Znf_RING_CS"/>
</dbReference>
<evidence type="ECO:0000256" key="5">
    <source>
        <dbReference type="PROSITE-ProRule" id="PRU00024"/>
    </source>
</evidence>
<dbReference type="Pfam" id="PF13445">
    <property type="entry name" value="zf-RING_UBOX"/>
    <property type="match status" value="1"/>
</dbReference>
<feature type="compositionally biased region" description="Basic and acidic residues" evidence="6">
    <location>
        <begin position="423"/>
        <end position="439"/>
    </location>
</feature>
<dbReference type="KEGG" id="bbel:109477542"/>
<dbReference type="Pfam" id="PF00643">
    <property type="entry name" value="zf-B_box"/>
    <property type="match status" value="2"/>
</dbReference>
<dbReference type="PROSITE" id="PS50119">
    <property type="entry name" value="ZF_BBOX"/>
    <property type="match status" value="2"/>
</dbReference>
<dbReference type="PANTHER" id="PTHR25462:SF229">
    <property type="entry name" value="TRANSCRIPTION INTERMEDIARY FACTOR 1-BETA"/>
    <property type="match status" value="1"/>
</dbReference>
<feature type="domain" description="RING-type" evidence="7">
    <location>
        <begin position="629"/>
        <end position="672"/>
    </location>
</feature>
<dbReference type="GO" id="GO:0061630">
    <property type="term" value="F:ubiquitin protein ligase activity"/>
    <property type="evidence" value="ECO:0007669"/>
    <property type="project" value="TreeGrafter"/>
</dbReference>
<dbReference type="SMART" id="SM00184">
    <property type="entry name" value="RING"/>
    <property type="match status" value="2"/>
</dbReference>
<dbReference type="Gene3D" id="3.30.390.130">
    <property type="match status" value="1"/>
</dbReference>
<keyword evidence="9" id="KW-1185">Reference proteome</keyword>
<dbReference type="Gene3D" id="3.30.160.60">
    <property type="entry name" value="Classic Zinc Finger"/>
    <property type="match status" value="1"/>
</dbReference>
<dbReference type="PROSITE" id="PS00518">
    <property type="entry name" value="ZF_RING_1"/>
    <property type="match status" value="1"/>
</dbReference>
<protein>
    <submittedName>
        <fullName evidence="10">Uncharacterized protein LOC109477542 isoform X1</fullName>
    </submittedName>
</protein>
<gene>
    <name evidence="10" type="primary">LOC109477542</name>
</gene>
<feature type="compositionally biased region" description="Polar residues" evidence="6">
    <location>
        <begin position="606"/>
        <end position="621"/>
    </location>
</feature>
<dbReference type="GeneID" id="109477542"/>
<evidence type="ECO:0000256" key="3">
    <source>
        <dbReference type="ARBA" id="ARBA00022771"/>
    </source>
</evidence>
<feature type="region of interest" description="Disordered" evidence="6">
    <location>
        <begin position="377"/>
        <end position="454"/>
    </location>
</feature>
<dbReference type="InterPro" id="IPR013083">
    <property type="entry name" value="Znf_RING/FYVE/PHD"/>
</dbReference>
<dbReference type="CDD" id="cd09633">
    <property type="entry name" value="Deltex_C"/>
    <property type="match status" value="1"/>
</dbReference>
<evidence type="ECO:0000313" key="9">
    <source>
        <dbReference type="Proteomes" id="UP000515135"/>
    </source>
</evidence>
<dbReference type="Proteomes" id="UP000515135">
    <property type="component" value="Unplaced"/>
</dbReference>
<name>A0A6P4ZCL3_BRABE</name>
<evidence type="ECO:0000313" key="10">
    <source>
        <dbReference type="RefSeq" id="XP_019634413.1"/>
    </source>
</evidence>
<evidence type="ECO:0000259" key="8">
    <source>
        <dbReference type="PROSITE" id="PS50119"/>
    </source>
</evidence>
<dbReference type="Pfam" id="PF18102">
    <property type="entry name" value="DTC"/>
    <property type="match status" value="1"/>
</dbReference>
<feature type="compositionally biased region" description="Polar residues" evidence="6">
    <location>
        <begin position="444"/>
        <end position="454"/>
    </location>
</feature>
<dbReference type="AlphaFoldDB" id="A0A6P4ZCL3"/>
<evidence type="ECO:0000256" key="6">
    <source>
        <dbReference type="SAM" id="MobiDB-lite"/>
    </source>
</evidence>
<dbReference type="InterPro" id="IPR039399">
    <property type="entry name" value="Deltex_C_sf"/>
</dbReference>